<feature type="chain" id="PRO_5027054873" description="Fibronectin type-III domain-containing protein" evidence="1">
    <location>
        <begin position="20"/>
        <end position="610"/>
    </location>
</feature>
<protein>
    <recommendedName>
        <fullName evidence="4">Fibronectin type-III domain-containing protein</fullName>
    </recommendedName>
</protein>
<feature type="signal peptide" evidence="1">
    <location>
        <begin position="1"/>
        <end position="19"/>
    </location>
</feature>
<evidence type="ECO:0000313" key="2">
    <source>
        <dbReference type="EMBL" id="NAS10528.1"/>
    </source>
</evidence>
<dbReference type="Proteomes" id="UP000475249">
    <property type="component" value="Unassembled WGS sequence"/>
</dbReference>
<dbReference type="Gene3D" id="2.60.40.10">
    <property type="entry name" value="Immunoglobulins"/>
    <property type="match status" value="1"/>
</dbReference>
<proteinExistence type="predicted"/>
<dbReference type="InterPro" id="IPR011047">
    <property type="entry name" value="Quinoprotein_ADH-like_sf"/>
</dbReference>
<gene>
    <name evidence="2" type="ORF">GTQ38_00845</name>
</gene>
<name>A0A6L9E7C2_9FLAO</name>
<dbReference type="EMBL" id="WXYO01000001">
    <property type="protein sequence ID" value="NAS10528.1"/>
    <property type="molecule type" value="Genomic_DNA"/>
</dbReference>
<sequence length="610" mass="66895">MKKPILLLLSLCLFFSCSKDEDPTEGPNLEGNSTIVVTVIENNTPVEEGVTVITLPATKELLTNSFGQVEIADIPAGKYDVYAYIPSYGSGKTVTSIETDELQNIDVDLIQGRLLEPSTIILSPSNNTGFADGEEVSFTGVVADNNTIAAELIHEWSSDLDGVISNSTIDANGNTSVNTSTLSQGEHVITLSATNNLGITSSSTIQINTLSPPEVELVSVKNNDGTISLDWGSLPQDIERIEIIRYVGQGSYTEETIAVFTDNITTYIDHTVPFAESVSYYIKYFNNTGRSRISNTVTEEGAPIFNFQPIQAEIHWSRSLIYIKTPNNKIVVLDYEKQEIVLEKVFEGTIGNFAIGDNGFGEELYVPSSDGWIYIYDLSTFEYKEVINVGDPVTSVVTDQNGLVYSSSAPSPWWEQPLKVFNRSDLQFVDGGGDFDRCILRMLPSNNEIIEISTTISPIDMDYYRFDSNGMFVESKDDRYHGDHPLNARIFKVAPSNGYLVTSSQGAVYSADSNMDYKGVLPRGSGTFSDFEFSADASSIYGALSNSKAINIFNGTNLNKTGEISTGGYPAFIFRRGNQIISLSSPTQFETAYYHSNGANSFGLEFITLE</sequence>
<evidence type="ECO:0000256" key="1">
    <source>
        <dbReference type="SAM" id="SignalP"/>
    </source>
</evidence>
<evidence type="ECO:0008006" key="4">
    <source>
        <dbReference type="Google" id="ProtNLM"/>
    </source>
</evidence>
<keyword evidence="3" id="KW-1185">Reference proteome</keyword>
<dbReference type="InterPro" id="IPR013783">
    <property type="entry name" value="Ig-like_fold"/>
</dbReference>
<evidence type="ECO:0000313" key="3">
    <source>
        <dbReference type="Proteomes" id="UP000475249"/>
    </source>
</evidence>
<dbReference type="AlphaFoldDB" id="A0A6L9E7C2"/>
<comment type="caution">
    <text evidence="2">The sequence shown here is derived from an EMBL/GenBank/DDBJ whole genome shotgun (WGS) entry which is preliminary data.</text>
</comment>
<dbReference type="PROSITE" id="PS51257">
    <property type="entry name" value="PROKAR_LIPOPROTEIN"/>
    <property type="match status" value="1"/>
</dbReference>
<reference evidence="2 3" key="1">
    <citation type="submission" date="2020-01" db="EMBL/GenBank/DDBJ databases">
        <title>Bacteria diversity of Porities sp.</title>
        <authorList>
            <person name="Wang G."/>
        </authorList>
    </citation>
    <scope>NUCLEOTIDE SEQUENCE [LARGE SCALE GENOMIC DNA]</scope>
    <source>
        <strain evidence="2 3">R33</strain>
    </source>
</reference>
<dbReference type="SUPFAM" id="SSF50998">
    <property type="entry name" value="Quinoprotein alcohol dehydrogenase-like"/>
    <property type="match status" value="1"/>
</dbReference>
<accession>A0A6L9E7C2</accession>
<dbReference type="RefSeq" id="WP_161433332.1">
    <property type="nucleotide sequence ID" value="NZ_WXYO01000001.1"/>
</dbReference>
<keyword evidence="1" id="KW-0732">Signal</keyword>
<organism evidence="2 3">
    <name type="scientific">Poritiphilus flavus</name>
    <dbReference type="NCBI Taxonomy" id="2697053"/>
    <lineage>
        <taxon>Bacteria</taxon>
        <taxon>Pseudomonadati</taxon>
        <taxon>Bacteroidota</taxon>
        <taxon>Flavobacteriia</taxon>
        <taxon>Flavobacteriales</taxon>
        <taxon>Flavobacteriaceae</taxon>
        <taxon>Poritiphilus</taxon>
    </lineage>
</organism>